<dbReference type="Pfam" id="PF03129">
    <property type="entry name" value="HGTP_anticodon"/>
    <property type="match status" value="1"/>
</dbReference>
<feature type="binding site" evidence="7">
    <location>
        <position position="126"/>
    </location>
    <ligand>
        <name>L-histidine</name>
        <dbReference type="ChEBI" id="CHEBI:57595"/>
    </ligand>
</feature>
<name>A0A832TC98_9EURY</name>
<dbReference type="PANTHER" id="PTHR43707">
    <property type="entry name" value="HISTIDYL-TRNA SYNTHETASE"/>
    <property type="match status" value="1"/>
</dbReference>
<feature type="binding site" evidence="7">
    <location>
        <position position="122"/>
    </location>
    <ligand>
        <name>L-histidine</name>
        <dbReference type="ChEBI" id="CHEBI:57595"/>
    </ligand>
</feature>
<protein>
    <recommendedName>
        <fullName evidence="6">Histidine--tRNA ligase</fullName>
        <ecNumber evidence="6">6.1.1.21</ecNumber>
    </recommendedName>
    <alternativeName>
        <fullName evidence="6">Histidyl-tRNA synthetase</fullName>
        <shortName evidence="6">HisRS</shortName>
    </alternativeName>
</protein>
<keyword evidence="6" id="KW-0030">Aminoacyl-tRNA synthetase</keyword>
<dbReference type="EC" id="6.1.1.21" evidence="6"/>
<keyword evidence="8" id="KW-0175">Coiled coil</keyword>
<feature type="coiled-coil region" evidence="8">
    <location>
        <begin position="219"/>
        <end position="246"/>
    </location>
</feature>
<evidence type="ECO:0000259" key="9">
    <source>
        <dbReference type="PROSITE" id="PS50862"/>
    </source>
</evidence>
<dbReference type="AlphaFoldDB" id="A0A832TC98"/>
<comment type="catalytic activity">
    <reaction evidence="5 6">
        <text>tRNA(His) + L-histidine + ATP = L-histidyl-tRNA(His) + AMP + diphosphate + H(+)</text>
        <dbReference type="Rhea" id="RHEA:17313"/>
        <dbReference type="Rhea" id="RHEA-COMP:9665"/>
        <dbReference type="Rhea" id="RHEA-COMP:9689"/>
        <dbReference type="ChEBI" id="CHEBI:15378"/>
        <dbReference type="ChEBI" id="CHEBI:30616"/>
        <dbReference type="ChEBI" id="CHEBI:33019"/>
        <dbReference type="ChEBI" id="CHEBI:57595"/>
        <dbReference type="ChEBI" id="CHEBI:78442"/>
        <dbReference type="ChEBI" id="CHEBI:78527"/>
        <dbReference type="ChEBI" id="CHEBI:456215"/>
        <dbReference type="EC" id="6.1.1.21"/>
    </reaction>
</comment>
<evidence type="ECO:0000313" key="11">
    <source>
        <dbReference type="Proteomes" id="UP000619545"/>
    </source>
</evidence>
<evidence type="ECO:0000256" key="4">
    <source>
        <dbReference type="ARBA" id="ARBA00022741"/>
    </source>
</evidence>
<dbReference type="PIRSF" id="PIRSF001549">
    <property type="entry name" value="His-tRNA_synth"/>
    <property type="match status" value="1"/>
</dbReference>
<comment type="similarity">
    <text evidence="2 6">Belongs to the class-II aminoacyl-tRNA synthetase family.</text>
</comment>
<feature type="domain" description="Aminoacyl-transfer RNA synthetases class-II family profile" evidence="9">
    <location>
        <begin position="8"/>
        <end position="334"/>
    </location>
</feature>
<comment type="caution">
    <text evidence="10">The sequence shown here is derived from an EMBL/GenBank/DDBJ whole genome shotgun (WGS) entry which is preliminary data.</text>
</comment>
<dbReference type="PROSITE" id="PS50862">
    <property type="entry name" value="AA_TRNA_LIGASE_II"/>
    <property type="match status" value="1"/>
</dbReference>
<organism evidence="10 11">
    <name type="scientific">Methanopyrus kandleri</name>
    <dbReference type="NCBI Taxonomy" id="2320"/>
    <lineage>
        <taxon>Archaea</taxon>
        <taxon>Methanobacteriati</taxon>
        <taxon>Methanobacteriota</taxon>
        <taxon>Methanomada group</taxon>
        <taxon>Methanopyri</taxon>
        <taxon>Methanopyrales</taxon>
        <taxon>Methanopyraceae</taxon>
        <taxon>Methanopyrus</taxon>
    </lineage>
</organism>
<dbReference type="RefSeq" id="WP_158295999.1">
    <property type="nucleotide sequence ID" value="NZ_DUJS01000005.1"/>
</dbReference>
<dbReference type="GO" id="GO:0000105">
    <property type="term" value="P:L-histidine biosynthetic process"/>
    <property type="evidence" value="ECO:0007669"/>
    <property type="project" value="InterPro"/>
</dbReference>
<dbReference type="SUPFAM" id="SSF52954">
    <property type="entry name" value="Class II aaRS ABD-related"/>
    <property type="match status" value="1"/>
</dbReference>
<dbReference type="GO" id="GO:0005737">
    <property type="term" value="C:cytoplasm"/>
    <property type="evidence" value="ECO:0007669"/>
    <property type="project" value="UniProtKB-SubCell"/>
</dbReference>
<feature type="binding site" evidence="7">
    <location>
        <begin position="78"/>
        <end position="80"/>
    </location>
    <ligand>
        <name>L-histidine</name>
        <dbReference type="ChEBI" id="CHEBI:57595"/>
    </ligand>
</feature>
<keyword evidence="3 6" id="KW-0963">Cytoplasm</keyword>
<dbReference type="InterPro" id="IPR004154">
    <property type="entry name" value="Anticodon-bd"/>
</dbReference>
<reference evidence="10" key="1">
    <citation type="journal article" date="2020" name="bioRxiv">
        <title>A rank-normalized archaeal taxonomy based on genome phylogeny resolves widespread incomplete and uneven classifications.</title>
        <authorList>
            <person name="Rinke C."/>
            <person name="Chuvochina M."/>
            <person name="Mussig A.J."/>
            <person name="Chaumeil P.-A."/>
            <person name="Waite D.W."/>
            <person name="Whitman W.B."/>
            <person name="Parks D.H."/>
            <person name="Hugenholtz P."/>
        </authorList>
    </citation>
    <scope>NUCLEOTIDE SEQUENCE</scope>
    <source>
        <strain evidence="10">UBA8853</strain>
    </source>
</reference>
<dbReference type="Pfam" id="PF13393">
    <property type="entry name" value="tRNA-synt_His"/>
    <property type="match status" value="1"/>
</dbReference>
<dbReference type="HAMAP" id="MF_00127">
    <property type="entry name" value="His_tRNA_synth"/>
    <property type="match status" value="1"/>
</dbReference>
<feature type="binding site" evidence="7">
    <location>
        <position position="258"/>
    </location>
    <ligand>
        <name>L-histidine</name>
        <dbReference type="ChEBI" id="CHEBI:57595"/>
    </ligand>
</feature>
<comment type="subcellular location">
    <subcellularLocation>
        <location evidence="1 6">Cytoplasm</location>
    </subcellularLocation>
</comment>
<evidence type="ECO:0000256" key="6">
    <source>
        <dbReference type="HAMAP-Rule" id="MF_00127"/>
    </source>
</evidence>
<proteinExistence type="inferred from homology"/>
<dbReference type="GO" id="GO:0005524">
    <property type="term" value="F:ATP binding"/>
    <property type="evidence" value="ECO:0007669"/>
    <property type="project" value="UniProtKB-UniRule"/>
</dbReference>
<dbReference type="CDD" id="cd00773">
    <property type="entry name" value="HisRS-like_core"/>
    <property type="match status" value="1"/>
</dbReference>
<dbReference type="GO" id="GO:0004821">
    <property type="term" value="F:histidine-tRNA ligase activity"/>
    <property type="evidence" value="ECO:0007669"/>
    <property type="project" value="UniProtKB-UniRule"/>
</dbReference>
<evidence type="ECO:0000256" key="2">
    <source>
        <dbReference type="ARBA" id="ARBA00008226"/>
    </source>
</evidence>
<dbReference type="Gene3D" id="3.30.930.10">
    <property type="entry name" value="Bira Bifunctional Protein, Domain 2"/>
    <property type="match status" value="1"/>
</dbReference>
<evidence type="ECO:0000256" key="1">
    <source>
        <dbReference type="ARBA" id="ARBA00004496"/>
    </source>
</evidence>
<accession>A0A832TC98</accession>
<dbReference type="EMBL" id="DUJS01000005">
    <property type="protein sequence ID" value="HII71011.1"/>
    <property type="molecule type" value="Genomic_DNA"/>
</dbReference>
<sequence>MKVERPKGTRDFTPEEMRARRWLERYLLDVFRSYGYEEVLTPTFEHAKLFEEKSGEEILEEMYVFKDKKGRKLALRPEMTAPVVRFYNAELKTRPHPLKLAYIVNCFRYEQPQRGRWREFWQAGVEVFGSDRPEADVEVIELTYRIFDGILPSGAFEVRVGHLGILRGLLEEYGIGEDVQNKVAHLVDKGELDEVKTLLPAEPAEKALAVVTARSESEVEEAVSGKERAERALENLMEISDALREAGVDHELDFSVARGLDYYTGMVFEIHVPELGGGSQCAGGGRYDDLVKELGGPDVPAVGMAIGFDRLLLAAELYDRIPDGVEETRALLIPLVRSGKIWEIAAKLRKLGWVVNVEVSGKHIRKALSLADSLEYDYAVIVGERELKEGYVSVKNLKTGVQEEVPLDQLERAAEV</sequence>
<dbReference type="InterPro" id="IPR015807">
    <property type="entry name" value="His-tRNA-ligase"/>
</dbReference>
<feature type="binding site" evidence="7">
    <location>
        <begin position="262"/>
        <end position="263"/>
    </location>
    <ligand>
        <name>L-histidine</name>
        <dbReference type="ChEBI" id="CHEBI:57595"/>
    </ligand>
</feature>
<keyword evidence="4 6" id="KW-0547">Nucleotide-binding</keyword>
<dbReference type="PANTHER" id="PTHR43707:SF1">
    <property type="entry name" value="HISTIDINE--TRNA LIGASE, MITOCHONDRIAL-RELATED"/>
    <property type="match status" value="1"/>
</dbReference>
<dbReference type="InterPro" id="IPR041715">
    <property type="entry name" value="HisRS-like_core"/>
</dbReference>
<evidence type="ECO:0000256" key="5">
    <source>
        <dbReference type="ARBA" id="ARBA00047639"/>
    </source>
</evidence>
<gene>
    <name evidence="6" type="primary">hisS</name>
    <name evidence="10" type="ORF">HA336_07265</name>
</gene>
<keyword evidence="6" id="KW-0648">Protein biosynthesis</keyword>
<dbReference type="GeneID" id="1478133"/>
<dbReference type="Gene3D" id="3.40.50.800">
    <property type="entry name" value="Anticodon-binding domain"/>
    <property type="match status" value="1"/>
</dbReference>
<dbReference type="NCBIfam" id="TIGR00442">
    <property type="entry name" value="hisS"/>
    <property type="match status" value="1"/>
</dbReference>
<dbReference type="SUPFAM" id="SSF55681">
    <property type="entry name" value="Class II aaRS and biotin synthetases"/>
    <property type="match status" value="1"/>
</dbReference>
<keyword evidence="6" id="KW-0067">ATP-binding</keyword>
<evidence type="ECO:0000313" key="10">
    <source>
        <dbReference type="EMBL" id="HII71011.1"/>
    </source>
</evidence>
<dbReference type="HAMAP" id="MF_00125">
    <property type="entry name" value="HisZ"/>
    <property type="match status" value="1"/>
</dbReference>
<dbReference type="Proteomes" id="UP000619545">
    <property type="component" value="Unassembled WGS sequence"/>
</dbReference>
<dbReference type="GO" id="GO:0006427">
    <property type="term" value="P:histidyl-tRNA aminoacylation"/>
    <property type="evidence" value="ECO:0007669"/>
    <property type="project" value="UniProtKB-UniRule"/>
</dbReference>
<evidence type="ECO:0000256" key="7">
    <source>
        <dbReference type="PIRSR" id="PIRSR001549-1"/>
    </source>
</evidence>
<dbReference type="InterPro" id="IPR004517">
    <property type="entry name" value="HisZ"/>
</dbReference>
<dbReference type="InterPro" id="IPR036621">
    <property type="entry name" value="Anticodon-bd_dom_sf"/>
</dbReference>
<feature type="binding site" evidence="7">
    <location>
        <position position="108"/>
    </location>
    <ligand>
        <name>L-histidine</name>
        <dbReference type="ChEBI" id="CHEBI:57595"/>
    </ligand>
</feature>
<dbReference type="InterPro" id="IPR045864">
    <property type="entry name" value="aa-tRNA-synth_II/BPL/LPL"/>
</dbReference>
<dbReference type="InterPro" id="IPR006195">
    <property type="entry name" value="aa-tRNA-synth_II"/>
</dbReference>
<dbReference type="InterPro" id="IPR004516">
    <property type="entry name" value="HisRS/HisZ"/>
</dbReference>
<evidence type="ECO:0000256" key="3">
    <source>
        <dbReference type="ARBA" id="ARBA00022490"/>
    </source>
</evidence>
<evidence type="ECO:0000256" key="8">
    <source>
        <dbReference type="SAM" id="Coils"/>
    </source>
</evidence>
<keyword evidence="6 10" id="KW-0436">Ligase</keyword>